<organism evidence="1 2">
    <name type="scientific">Pustulibacterium marinum</name>
    <dbReference type="NCBI Taxonomy" id="1224947"/>
    <lineage>
        <taxon>Bacteria</taxon>
        <taxon>Pseudomonadati</taxon>
        <taxon>Bacteroidota</taxon>
        <taxon>Flavobacteriia</taxon>
        <taxon>Flavobacteriales</taxon>
        <taxon>Flavobacteriaceae</taxon>
        <taxon>Pustulibacterium</taxon>
    </lineage>
</organism>
<dbReference type="Gene3D" id="1.25.40.10">
    <property type="entry name" value="Tetratricopeptide repeat domain"/>
    <property type="match status" value="1"/>
</dbReference>
<dbReference type="STRING" id="1224947.SAMN05216480_11916"/>
<dbReference type="SMART" id="SM00028">
    <property type="entry name" value="TPR"/>
    <property type="match status" value="3"/>
</dbReference>
<dbReference type="AlphaFoldDB" id="A0A1I7IPT6"/>
<dbReference type="RefSeq" id="WP_093026399.1">
    <property type="nucleotide sequence ID" value="NZ_FPBK01000019.1"/>
</dbReference>
<gene>
    <name evidence="1" type="ORF">SAMN05216480_11916</name>
</gene>
<protein>
    <submittedName>
        <fullName evidence="1">Uncharacterized protein</fullName>
    </submittedName>
</protein>
<sequence>MPKHYFFLIFSITSLSLHSQTASLKVQKMVNRAKDSLNVGSIEASFKLLNSAEKLAPKNKEIQFEKAYVYYVDTQYDKSIEILKNLLEVDSTLNENYYVLLGNSYDLNHESDSAVYVYKKGISKFPNSGRLRYENGVVAYGMQQYNKAVLSWEEGVKKDPMYADNYYMLAKTMNFTQEKIWVLLYGELFMNLEQNTERTSEISKLLFETYRANLIKSKNNKRGFYLTKSLAENSNQTFEAYFNQLLNEGITEEVPQRKVTIQDLYILQNEFLKRWYTTNNPKFDFVLLNYQKELQENGLLEAYTYWLLSEGNFEEFDAWMSNPINSKKMENLSKYVIVHPLQVKPENSITRKDFIH</sequence>
<dbReference type="OrthoDB" id="793001at2"/>
<dbReference type="Proteomes" id="UP000199138">
    <property type="component" value="Unassembled WGS sequence"/>
</dbReference>
<reference evidence="1 2" key="1">
    <citation type="submission" date="2016-10" db="EMBL/GenBank/DDBJ databases">
        <authorList>
            <person name="de Groot N.N."/>
        </authorList>
    </citation>
    <scope>NUCLEOTIDE SEQUENCE [LARGE SCALE GENOMIC DNA]</scope>
    <source>
        <strain evidence="1 2">CGMCC 1.12333</strain>
    </source>
</reference>
<dbReference type="InterPro" id="IPR011990">
    <property type="entry name" value="TPR-like_helical_dom_sf"/>
</dbReference>
<accession>A0A1I7IPT6</accession>
<dbReference type="InterPro" id="IPR019734">
    <property type="entry name" value="TPR_rpt"/>
</dbReference>
<evidence type="ECO:0000313" key="1">
    <source>
        <dbReference type="EMBL" id="SFU74959.1"/>
    </source>
</evidence>
<dbReference type="SUPFAM" id="SSF48452">
    <property type="entry name" value="TPR-like"/>
    <property type="match status" value="1"/>
</dbReference>
<keyword evidence="2" id="KW-1185">Reference proteome</keyword>
<name>A0A1I7IPT6_9FLAO</name>
<proteinExistence type="predicted"/>
<dbReference type="EMBL" id="FPBK01000019">
    <property type="protein sequence ID" value="SFU74959.1"/>
    <property type="molecule type" value="Genomic_DNA"/>
</dbReference>
<evidence type="ECO:0000313" key="2">
    <source>
        <dbReference type="Proteomes" id="UP000199138"/>
    </source>
</evidence>